<feature type="chain" id="PRO_5012888256" description="Trehalase" evidence="1">
    <location>
        <begin position="20"/>
        <end position="475"/>
    </location>
</feature>
<evidence type="ECO:0000313" key="3">
    <source>
        <dbReference type="Proteomes" id="UP000190367"/>
    </source>
</evidence>
<dbReference type="Proteomes" id="UP000190367">
    <property type="component" value="Unassembled WGS sequence"/>
</dbReference>
<reference evidence="3" key="1">
    <citation type="submission" date="2017-02" db="EMBL/GenBank/DDBJ databases">
        <authorList>
            <person name="Varghese N."/>
            <person name="Submissions S."/>
        </authorList>
    </citation>
    <scope>NUCLEOTIDE SEQUENCE [LARGE SCALE GENOMIC DNA]</scope>
    <source>
        <strain evidence="3">DSM 22224</strain>
    </source>
</reference>
<keyword evidence="3" id="KW-1185">Reference proteome</keyword>
<dbReference type="GO" id="GO:0005975">
    <property type="term" value="P:carbohydrate metabolic process"/>
    <property type="evidence" value="ECO:0007669"/>
    <property type="project" value="InterPro"/>
</dbReference>
<accession>A0A1T4KKS5</accession>
<dbReference type="SUPFAM" id="SSF48208">
    <property type="entry name" value="Six-hairpin glycosidases"/>
    <property type="match status" value="1"/>
</dbReference>
<dbReference type="OrthoDB" id="2481603at2"/>
<organism evidence="2 3">
    <name type="scientific">Chitinophaga eiseniae</name>
    <dbReference type="NCBI Taxonomy" id="634771"/>
    <lineage>
        <taxon>Bacteria</taxon>
        <taxon>Pseudomonadati</taxon>
        <taxon>Bacteroidota</taxon>
        <taxon>Chitinophagia</taxon>
        <taxon>Chitinophagales</taxon>
        <taxon>Chitinophagaceae</taxon>
        <taxon>Chitinophaga</taxon>
    </lineage>
</organism>
<evidence type="ECO:0000256" key="1">
    <source>
        <dbReference type="SAM" id="SignalP"/>
    </source>
</evidence>
<feature type="signal peptide" evidence="1">
    <location>
        <begin position="1"/>
        <end position="19"/>
    </location>
</feature>
<gene>
    <name evidence="2" type="ORF">SAMN04488128_101183</name>
</gene>
<sequence length="475" mass="54337">MKRFLIISWLLSCCFTAFSQGAVFTTTDTAVQQAYRWAAGMVQHYRGNATDPAGPWYEAALPARNAFCMRDVAHQTIGAAICGLDKENRNMLRAFATHIAEKRDWCSYWEINKWALPAPEDYRNDREFWYNLNANFDLLFACWKLYKWTGDKSYIQHPVFTHFFDKTANEYIHRWVLQPDSLFTRPLHPNAPTPFNKQDYFHRCRGLASYVENVPDLKMGVDLIAAIYRGLSSLSAIARLNNDVAKAARYESMARQYREKIDAHWWNSGDQRYYTWYNGAGEFGTGEGEMFLLWFDALKDTARSRQTMAHLLAGRWNVETTSYLPVICYQQGYWQQARGYLLQLSDPTTPRREYPEVSFGVVEGIVRGLMGIEPDAPQRRITTLYRGQAADTATVRGLGVMNTTVTVTHKGKETVFQHSGKQPLRWRAAFAGKHDRILVQGVAMAASYQTDNNGQIISFVDIKVPAGTSWKAAIK</sequence>
<dbReference type="RefSeq" id="WP_078666910.1">
    <property type="nucleotide sequence ID" value="NZ_FUWZ01000001.1"/>
</dbReference>
<dbReference type="InterPro" id="IPR008928">
    <property type="entry name" value="6-hairpin_glycosidase_sf"/>
</dbReference>
<dbReference type="EMBL" id="FUWZ01000001">
    <property type="protein sequence ID" value="SJZ43032.1"/>
    <property type="molecule type" value="Genomic_DNA"/>
</dbReference>
<dbReference type="InterPro" id="IPR012341">
    <property type="entry name" value="6hp_glycosidase-like_sf"/>
</dbReference>
<evidence type="ECO:0008006" key="4">
    <source>
        <dbReference type="Google" id="ProtNLM"/>
    </source>
</evidence>
<proteinExistence type="predicted"/>
<name>A0A1T4KKS5_9BACT</name>
<protein>
    <recommendedName>
        <fullName evidence="4">Trehalase</fullName>
    </recommendedName>
</protein>
<dbReference type="AlphaFoldDB" id="A0A1T4KKS5"/>
<evidence type="ECO:0000313" key="2">
    <source>
        <dbReference type="EMBL" id="SJZ43032.1"/>
    </source>
</evidence>
<keyword evidence="1" id="KW-0732">Signal</keyword>
<dbReference type="Gene3D" id="1.50.10.10">
    <property type="match status" value="1"/>
</dbReference>
<dbReference type="STRING" id="634771.SAMN04488128_101183"/>